<gene>
    <name evidence="1" type="ORF">CHYS00102_LOCUS9127</name>
</gene>
<sequence>MKNQNSRPTYVLINSVLISASVLITADLHSMNNLNFFCLQFCPKETGAITATTGECMCHWQHEDGCVGSGCQFQYGLSWYHHSCTDCHCVKAPPRKKRR</sequence>
<reference evidence="1" key="1">
    <citation type="submission" date="2021-01" db="EMBL/GenBank/DDBJ databases">
        <authorList>
            <person name="Corre E."/>
            <person name="Pelletier E."/>
            <person name="Niang G."/>
            <person name="Scheremetjew M."/>
            <person name="Finn R."/>
            <person name="Kale V."/>
            <person name="Holt S."/>
            <person name="Cochrane G."/>
            <person name="Meng A."/>
            <person name="Brown T."/>
            <person name="Cohen L."/>
        </authorList>
    </citation>
    <scope>NUCLEOTIDE SEQUENCE</scope>
    <source>
        <strain evidence="1">308</strain>
    </source>
</reference>
<proteinExistence type="predicted"/>
<protein>
    <submittedName>
        <fullName evidence="1">Uncharacterized protein</fullName>
    </submittedName>
</protein>
<organism evidence="1">
    <name type="scientific">Corethron hystrix</name>
    <dbReference type="NCBI Taxonomy" id="216773"/>
    <lineage>
        <taxon>Eukaryota</taxon>
        <taxon>Sar</taxon>
        <taxon>Stramenopiles</taxon>
        <taxon>Ochrophyta</taxon>
        <taxon>Bacillariophyta</taxon>
        <taxon>Coscinodiscophyceae</taxon>
        <taxon>Corethrophycidae</taxon>
        <taxon>Corethrales</taxon>
        <taxon>Corethraceae</taxon>
        <taxon>Corethron</taxon>
    </lineage>
</organism>
<evidence type="ECO:0000313" key="1">
    <source>
        <dbReference type="EMBL" id="CAD8881939.1"/>
    </source>
</evidence>
<dbReference type="AlphaFoldDB" id="A0A7S1BC11"/>
<accession>A0A7S1BC11</accession>
<dbReference type="EMBL" id="HBFR01012647">
    <property type="protein sequence ID" value="CAD8881939.1"/>
    <property type="molecule type" value="Transcribed_RNA"/>
</dbReference>
<name>A0A7S1BC11_9STRA</name>